<dbReference type="GO" id="GO:0071732">
    <property type="term" value="P:cellular response to nitric oxide"/>
    <property type="evidence" value="ECO:0007669"/>
    <property type="project" value="UniProtKB-ARBA"/>
</dbReference>
<dbReference type="InterPro" id="IPR043128">
    <property type="entry name" value="Rev_trsase/Diguanyl_cyclase"/>
</dbReference>
<dbReference type="AlphaFoldDB" id="A0A1H4ZWP4"/>
<evidence type="ECO:0000256" key="8">
    <source>
        <dbReference type="SAM" id="SignalP"/>
    </source>
</evidence>
<comment type="catalytic activity">
    <reaction evidence="6">
        <text>3',3'-c-di-GMP + H2O = 5'-phosphoguanylyl(3'-&gt;5')guanosine + H(+)</text>
        <dbReference type="Rhea" id="RHEA:24902"/>
        <dbReference type="ChEBI" id="CHEBI:15377"/>
        <dbReference type="ChEBI" id="CHEBI:15378"/>
        <dbReference type="ChEBI" id="CHEBI:58754"/>
        <dbReference type="ChEBI" id="CHEBI:58805"/>
        <dbReference type="EC" id="3.1.4.52"/>
    </reaction>
    <physiologicalReaction direction="left-to-right" evidence="6">
        <dbReference type="Rhea" id="RHEA:24903"/>
    </physiologicalReaction>
</comment>
<evidence type="ECO:0000259" key="11">
    <source>
        <dbReference type="PROSITE" id="PS50883"/>
    </source>
</evidence>
<dbReference type="GO" id="GO:0016301">
    <property type="term" value="F:kinase activity"/>
    <property type="evidence" value="ECO:0007669"/>
    <property type="project" value="UniProtKB-KW"/>
</dbReference>
<dbReference type="Pfam" id="PF08448">
    <property type="entry name" value="PAS_4"/>
    <property type="match status" value="1"/>
</dbReference>
<evidence type="ECO:0000313" key="13">
    <source>
        <dbReference type="EMBL" id="SED33944.1"/>
    </source>
</evidence>
<dbReference type="NCBIfam" id="TIGR00254">
    <property type="entry name" value="GGDEF"/>
    <property type="match status" value="1"/>
</dbReference>
<keyword evidence="14" id="KW-1185">Reference proteome</keyword>
<dbReference type="RefSeq" id="WP_090381040.1">
    <property type="nucleotide sequence ID" value="NZ_CP156749.1"/>
</dbReference>
<proteinExistence type="predicted"/>
<dbReference type="SMART" id="SM00091">
    <property type="entry name" value="PAS"/>
    <property type="match status" value="1"/>
</dbReference>
<dbReference type="PROSITE" id="PS50883">
    <property type="entry name" value="EAL"/>
    <property type="match status" value="1"/>
</dbReference>
<feature type="domain" description="EAL" evidence="11">
    <location>
        <begin position="603"/>
        <end position="857"/>
    </location>
</feature>
<dbReference type="NCBIfam" id="TIGR00229">
    <property type="entry name" value="sensory_box"/>
    <property type="match status" value="1"/>
</dbReference>
<dbReference type="CDD" id="cd01948">
    <property type="entry name" value="EAL"/>
    <property type="match status" value="1"/>
</dbReference>
<dbReference type="Gene3D" id="3.20.20.450">
    <property type="entry name" value="EAL domain"/>
    <property type="match status" value="1"/>
</dbReference>
<organism evidence="13 14">
    <name type="scientific">Pseudomonas anguilliseptica</name>
    <dbReference type="NCBI Taxonomy" id="53406"/>
    <lineage>
        <taxon>Bacteria</taxon>
        <taxon>Pseudomonadati</taxon>
        <taxon>Pseudomonadota</taxon>
        <taxon>Gammaproteobacteria</taxon>
        <taxon>Pseudomonadales</taxon>
        <taxon>Pseudomonadaceae</taxon>
        <taxon>Pseudomonas</taxon>
    </lineage>
</organism>
<feature type="transmembrane region" description="Helical" evidence="7">
    <location>
        <begin position="263"/>
        <end position="284"/>
    </location>
</feature>
<dbReference type="Pfam" id="PF00497">
    <property type="entry name" value="SBP_bac_3"/>
    <property type="match status" value="1"/>
</dbReference>
<dbReference type="InterPro" id="IPR001638">
    <property type="entry name" value="Solute-binding_3/MltF_N"/>
</dbReference>
<keyword evidence="4" id="KW-0973">c-di-GMP</keyword>
<dbReference type="PROSITE" id="PS50112">
    <property type="entry name" value="PAS"/>
    <property type="match status" value="1"/>
</dbReference>
<keyword evidence="7" id="KW-1133">Transmembrane helix</keyword>
<dbReference type="InterPro" id="IPR013656">
    <property type="entry name" value="PAS_4"/>
</dbReference>
<feature type="signal peptide" evidence="8">
    <location>
        <begin position="1"/>
        <end position="27"/>
    </location>
</feature>
<evidence type="ECO:0000259" key="10">
    <source>
        <dbReference type="PROSITE" id="PS50113"/>
    </source>
</evidence>
<dbReference type="SMART" id="SM00062">
    <property type="entry name" value="PBPb"/>
    <property type="match status" value="1"/>
</dbReference>
<dbReference type="Gene3D" id="3.40.190.10">
    <property type="entry name" value="Periplasmic binding protein-like II"/>
    <property type="match status" value="2"/>
</dbReference>
<dbReference type="PROSITE" id="PS50887">
    <property type="entry name" value="GGDEF"/>
    <property type="match status" value="1"/>
</dbReference>
<protein>
    <recommendedName>
        <fullName evidence="3">cyclic-guanylate-specific phosphodiesterase</fullName>
        <ecNumber evidence="3">3.1.4.52</ecNumber>
    </recommendedName>
</protein>
<accession>A0A1H4ZWP4</accession>
<feature type="domain" description="PAS" evidence="9">
    <location>
        <begin position="298"/>
        <end position="368"/>
    </location>
</feature>
<dbReference type="FunFam" id="3.30.70.270:FF:000001">
    <property type="entry name" value="Diguanylate cyclase domain protein"/>
    <property type="match status" value="1"/>
</dbReference>
<dbReference type="EMBL" id="FNSC01000001">
    <property type="protein sequence ID" value="SED33944.1"/>
    <property type="molecule type" value="Genomic_DNA"/>
</dbReference>
<dbReference type="GO" id="GO:0071111">
    <property type="term" value="F:cyclic-guanylate-specific phosphodiesterase activity"/>
    <property type="evidence" value="ECO:0007669"/>
    <property type="project" value="UniProtKB-EC"/>
</dbReference>
<dbReference type="Gene3D" id="3.30.70.270">
    <property type="match status" value="1"/>
</dbReference>
<dbReference type="Gene3D" id="3.30.450.20">
    <property type="entry name" value="PAS domain"/>
    <property type="match status" value="1"/>
</dbReference>
<dbReference type="CDD" id="cd01949">
    <property type="entry name" value="GGDEF"/>
    <property type="match status" value="1"/>
</dbReference>
<dbReference type="STRING" id="53406.SAMN05421553_2483"/>
<keyword evidence="7" id="KW-0472">Membrane</keyword>
<dbReference type="InterPro" id="IPR000160">
    <property type="entry name" value="GGDEF_dom"/>
</dbReference>
<evidence type="ECO:0000256" key="4">
    <source>
        <dbReference type="ARBA" id="ARBA00022636"/>
    </source>
</evidence>
<gene>
    <name evidence="13" type="ORF">SAMN05421553_2483</name>
</gene>
<evidence type="ECO:0000256" key="7">
    <source>
        <dbReference type="SAM" id="Phobius"/>
    </source>
</evidence>
<dbReference type="InterPro" id="IPR000014">
    <property type="entry name" value="PAS"/>
</dbReference>
<evidence type="ECO:0000256" key="6">
    <source>
        <dbReference type="ARBA" id="ARBA00051114"/>
    </source>
</evidence>
<dbReference type="InterPro" id="IPR000700">
    <property type="entry name" value="PAS-assoc_C"/>
</dbReference>
<dbReference type="Proteomes" id="UP000242849">
    <property type="component" value="Unassembled WGS sequence"/>
</dbReference>
<dbReference type="SUPFAM" id="SSF53850">
    <property type="entry name" value="Periplasmic binding protein-like II"/>
    <property type="match status" value="1"/>
</dbReference>
<dbReference type="SUPFAM" id="SSF55073">
    <property type="entry name" value="Nucleotide cyclase"/>
    <property type="match status" value="1"/>
</dbReference>
<dbReference type="SUPFAM" id="SSF141868">
    <property type="entry name" value="EAL domain-like"/>
    <property type="match status" value="1"/>
</dbReference>
<dbReference type="GO" id="GO:0005886">
    <property type="term" value="C:plasma membrane"/>
    <property type="evidence" value="ECO:0007669"/>
    <property type="project" value="UniProtKB-SubCell"/>
</dbReference>
<dbReference type="Pfam" id="PF00990">
    <property type="entry name" value="GGDEF"/>
    <property type="match status" value="1"/>
</dbReference>
<evidence type="ECO:0000259" key="12">
    <source>
        <dbReference type="PROSITE" id="PS50887"/>
    </source>
</evidence>
<evidence type="ECO:0000256" key="5">
    <source>
        <dbReference type="ARBA" id="ARBA00022777"/>
    </source>
</evidence>
<comment type="subcellular location">
    <subcellularLocation>
        <location evidence="2">Cell inner membrane</location>
    </subcellularLocation>
</comment>
<evidence type="ECO:0000256" key="3">
    <source>
        <dbReference type="ARBA" id="ARBA00012282"/>
    </source>
</evidence>
<feature type="domain" description="PAC" evidence="10">
    <location>
        <begin position="369"/>
        <end position="424"/>
    </location>
</feature>
<dbReference type="InterPro" id="IPR001633">
    <property type="entry name" value="EAL_dom"/>
</dbReference>
<dbReference type="PROSITE" id="PS50113">
    <property type="entry name" value="PAC"/>
    <property type="match status" value="1"/>
</dbReference>
<evidence type="ECO:0000256" key="2">
    <source>
        <dbReference type="ARBA" id="ARBA00004533"/>
    </source>
</evidence>
<dbReference type="CDD" id="cd00130">
    <property type="entry name" value="PAS"/>
    <property type="match status" value="1"/>
</dbReference>
<dbReference type="InterPro" id="IPR029787">
    <property type="entry name" value="Nucleotide_cyclase"/>
</dbReference>
<feature type="chain" id="PRO_5017253620" description="cyclic-guanylate-specific phosphodiesterase" evidence="8">
    <location>
        <begin position="28"/>
        <end position="868"/>
    </location>
</feature>
<reference evidence="14" key="1">
    <citation type="submission" date="2016-10" db="EMBL/GenBank/DDBJ databases">
        <authorList>
            <person name="Varghese N."/>
            <person name="Submissions S."/>
        </authorList>
    </citation>
    <scope>NUCLEOTIDE SEQUENCE [LARGE SCALE GENOMIC DNA]</scope>
    <source>
        <strain evidence="14">DSM 12111</strain>
    </source>
</reference>
<keyword evidence="7" id="KW-0812">Transmembrane</keyword>
<dbReference type="Pfam" id="PF00563">
    <property type="entry name" value="EAL"/>
    <property type="match status" value="1"/>
</dbReference>
<comment type="cofactor">
    <cofactor evidence="1">
        <name>Mg(2+)</name>
        <dbReference type="ChEBI" id="CHEBI:18420"/>
    </cofactor>
</comment>
<dbReference type="InterPro" id="IPR035965">
    <property type="entry name" value="PAS-like_dom_sf"/>
</dbReference>
<dbReference type="OrthoDB" id="9804951at2"/>
<evidence type="ECO:0000313" key="14">
    <source>
        <dbReference type="Proteomes" id="UP000242849"/>
    </source>
</evidence>
<dbReference type="EC" id="3.1.4.52" evidence="3"/>
<keyword evidence="5" id="KW-0808">Transferase</keyword>
<dbReference type="SUPFAM" id="SSF55785">
    <property type="entry name" value="PYP-like sensor domain (PAS domain)"/>
    <property type="match status" value="1"/>
</dbReference>
<evidence type="ECO:0000256" key="1">
    <source>
        <dbReference type="ARBA" id="ARBA00001946"/>
    </source>
</evidence>
<keyword evidence="8" id="KW-0732">Signal</keyword>
<feature type="domain" description="GGDEF" evidence="12">
    <location>
        <begin position="456"/>
        <end position="594"/>
    </location>
</feature>
<evidence type="ECO:0000259" key="9">
    <source>
        <dbReference type="PROSITE" id="PS50112"/>
    </source>
</evidence>
<sequence>MKRLSFRHLATVLLVTSALTVATLSNAQSRQVSVGVYANEPKILLGQDGKLSGILGELLNEIARQEYWQLRPRPCEWQECLELAQSGEIDLMPDVAYNDSRAQVLDFHKVPSLFSWSQLYSSEDLQLKSILELKGLRIAVLQGSVQEEYLRGLLTSFGLEAQLIGVPSLPQGFELVAGGQADAAVANQRFGDFHAPSYQLQSSSIMFQPAQLFYATRKGQNADLLSAIDKHLSSWQDSPSSIYYQSLHRWSGERPRLLIPTSVWWGLSTLALLLIAALGGALLLRRQVREKTRHLLASEQRLNTILESVEAYIYIKDAQLRYQYANRKVCELFGQTLEQIIGKNDEQFFDIDTATNLHENDRRVLTLGERVQTEEINRSLDGHTEHTFLSIKLPLRDSAGKIYALCGISTDISEHKKNLEKINQLAFYDPLTGLPNRRLLVDRLQQALAKHARGLQQGALLFIDLDNFKNLNDTLGHDMGDLLLQQVAERLNSHVRAQDTLARLGGDEFVLMLEGLNLKPERAVRQIEKVGNKIVAALASPYNLKGRSHTSTASIGIALFPAEYDKVDEVLKRADMAMYEAKAAGRNCMRFFDPRMQAEVSARASLESDLRQSLGQRDFILHYQPQVDAQGQLIEAEALVRWQHPTRGLVPPGEFIPLAESTGLILPLGRLILHIACQQLVAWAAHPQLAQLTLEVNVSARQFHHPDFVEDVFATLAESGANPQRLELELTESQLVEDVEVLIGKMSQLKARGVHLALDDFGAGYSSLNYLKRLPLDQLKIDQSFVRDLLEQPSDAAIVRTILALGANLNLAVTAEGVETQEQYDALQDMGCRRFQGYLFAKPGPAQNLEHWPLATTWQGKEASIPDA</sequence>
<name>A0A1H4ZWP4_PSEAG</name>
<dbReference type="FunFam" id="3.20.20.450:FF:000001">
    <property type="entry name" value="Cyclic di-GMP phosphodiesterase yahA"/>
    <property type="match status" value="1"/>
</dbReference>
<keyword evidence="5" id="KW-0418">Kinase</keyword>
<dbReference type="InterPro" id="IPR052155">
    <property type="entry name" value="Biofilm_reg_signaling"/>
</dbReference>
<dbReference type="InterPro" id="IPR035919">
    <property type="entry name" value="EAL_sf"/>
</dbReference>
<dbReference type="SMART" id="SM00267">
    <property type="entry name" value="GGDEF"/>
    <property type="match status" value="1"/>
</dbReference>
<dbReference type="PANTHER" id="PTHR44757:SF2">
    <property type="entry name" value="BIOFILM ARCHITECTURE MAINTENANCE PROTEIN MBAA"/>
    <property type="match status" value="1"/>
</dbReference>
<dbReference type="PANTHER" id="PTHR44757">
    <property type="entry name" value="DIGUANYLATE CYCLASE DGCP"/>
    <property type="match status" value="1"/>
</dbReference>
<dbReference type="SMART" id="SM00052">
    <property type="entry name" value="EAL"/>
    <property type="match status" value="1"/>
</dbReference>